<dbReference type="OrthoDB" id="3068543at2759"/>
<dbReference type="Proteomes" id="UP000219338">
    <property type="component" value="Unassembled WGS sequence"/>
</dbReference>
<evidence type="ECO:0000256" key="1">
    <source>
        <dbReference type="SAM" id="MobiDB-lite"/>
    </source>
</evidence>
<reference evidence="3" key="1">
    <citation type="journal article" date="2017" name="Nat. Ecol. Evol.">
        <title>Genome expansion and lineage-specific genetic innovations in the forest pathogenic fungi Armillaria.</title>
        <authorList>
            <person name="Sipos G."/>
            <person name="Prasanna A.N."/>
            <person name="Walter M.C."/>
            <person name="O'Connor E."/>
            <person name="Balint B."/>
            <person name="Krizsan K."/>
            <person name="Kiss B."/>
            <person name="Hess J."/>
            <person name="Varga T."/>
            <person name="Slot J."/>
            <person name="Riley R."/>
            <person name="Boka B."/>
            <person name="Rigling D."/>
            <person name="Barry K."/>
            <person name="Lee J."/>
            <person name="Mihaltcheva S."/>
            <person name="LaButti K."/>
            <person name="Lipzen A."/>
            <person name="Waldron R."/>
            <person name="Moloney N.M."/>
            <person name="Sperisen C."/>
            <person name="Kredics L."/>
            <person name="Vagvoelgyi C."/>
            <person name="Patrignani A."/>
            <person name="Fitzpatrick D."/>
            <person name="Nagy I."/>
            <person name="Doyle S."/>
            <person name="Anderson J.B."/>
            <person name="Grigoriev I.V."/>
            <person name="Gueldener U."/>
            <person name="Muensterkoetter M."/>
            <person name="Nagy L.G."/>
        </authorList>
    </citation>
    <scope>NUCLEOTIDE SEQUENCE [LARGE SCALE GENOMIC DNA]</scope>
    <source>
        <strain evidence="3">C18/9</strain>
    </source>
</reference>
<dbReference type="AlphaFoldDB" id="A0A284QTT2"/>
<organism evidence="2 3">
    <name type="scientific">Armillaria ostoyae</name>
    <name type="common">Armillaria root rot fungus</name>
    <dbReference type="NCBI Taxonomy" id="47428"/>
    <lineage>
        <taxon>Eukaryota</taxon>
        <taxon>Fungi</taxon>
        <taxon>Dikarya</taxon>
        <taxon>Basidiomycota</taxon>
        <taxon>Agaricomycotina</taxon>
        <taxon>Agaricomycetes</taxon>
        <taxon>Agaricomycetidae</taxon>
        <taxon>Agaricales</taxon>
        <taxon>Marasmiineae</taxon>
        <taxon>Physalacriaceae</taxon>
        <taxon>Armillaria</taxon>
    </lineage>
</organism>
<protein>
    <submittedName>
        <fullName evidence="2">Uncharacterized protein</fullName>
    </submittedName>
</protein>
<sequence>MQKVLEEAEELCDQYITYWNLPDKVPNWQRPLWKREDRYSVPRPPTGKGRPDPLLQPISNTNNRASHLGIKPMMLQTLKPFKDDHNNIEQFLGDCITYFEAFASYFLLPFQTVPFAASYFEGSAKDW</sequence>
<keyword evidence="3" id="KW-1185">Reference proteome</keyword>
<name>A0A284QTT2_ARMOS</name>
<gene>
    <name evidence="2" type="ORF">ARMOST_03205</name>
</gene>
<accession>A0A284QTT2</accession>
<evidence type="ECO:0000313" key="2">
    <source>
        <dbReference type="EMBL" id="SJK99894.1"/>
    </source>
</evidence>
<evidence type="ECO:0000313" key="3">
    <source>
        <dbReference type="Proteomes" id="UP000219338"/>
    </source>
</evidence>
<proteinExistence type="predicted"/>
<feature type="region of interest" description="Disordered" evidence="1">
    <location>
        <begin position="38"/>
        <end position="58"/>
    </location>
</feature>
<dbReference type="EMBL" id="FUEG01000002">
    <property type="protein sequence ID" value="SJK99894.1"/>
    <property type="molecule type" value="Genomic_DNA"/>
</dbReference>